<dbReference type="GO" id="GO:0006139">
    <property type="term" value="P:nucleobase-containing compound metabolic process"/>
    <property type="evidence" value="ECO:0007669"/>
    <property type="project" value="InterPro"/>
</dbReference>
<dbReference type="InterPro" id="IPR000850">
    <property type="entry name" value="Adenylat/UMP-CMP_kin"/>
</dbReference>
<dbReference type="Gene3D" id="3.40.50.300">
    <property type="entry name" value="P-loop containing nucleotide triphosphate hydrolases"/>
    <property type="match status" value="1"/>
</dbReference>
<comment type="similarity">
    <text evidence="4">Belongs to the adenylate kinase family.</text>
</comment>
<keyword evidence="1 4" id="KW-0808">Transferase</keyword>
<dbReference type="Pfam" id="PF00406">
    <property type="entry name" value="ADK"/>
    <property type="match status" value="1"/>
</dbReference>
<dbReference type="Proteomes" id="UP000614350">
    <property type="component" value="Unassembled WGS sequence"/>
</dbReference>
<organism evidence="6 7">
    <name type="scientific">Vespula vulgaris</name>
    <name type="common">Yellow jacket</name>
    <name type="synonym">Wasp</name>
    <dbReference type="NCBI Taxonomy" id="7454"/>
    <lineage>
        <taxon>Eukaryota</taxon>
        <taxon>Metazoa</taxon>
        <taxon>Ecdysozoa</taxon>
        <taxon>Arthropoda</taxon>
        <taxon>Hexapoda</taxon>
        <taxon>Insecta</taxon>
        <taxon>Pterygota</taxon>
        <taxon>Neoptera</taxon>
        <taxon>Endopterygota</taxon>
        <taxon>Hymenoptera</taxon>
        <taxon>Apocrita</taxon>
        <taxon>Aculeata</taxon>
        <taxon>Vespoidea</taxon>
        <taxon>Vespidae</taxon>
        <taxon>Vespinae</taxon>
        <taxon>Vespula</taxon>
    </lineage>
</organism>
<comment type="caution">
    <text evidence="6">The sequence shown here is derived from an EMBL/GenBank/DDBJ whole genome shotgun (WGS) entry which is preliminary data.</text>
</comment>
<dbReference type="GO" id="GO:0005524">
    <property type="term" value="F:ATP binding"/>
    <property type="evidence" value="ECO:0007669"/>
    <property type="project" value="InterPro"/>
</dbReference>
<evidence type="ECO:0000256" key="1">
    <source>
        <dbReference type="ARBA" id="ARBA00022679"/>
    </source>
</evidence>
<evidence type="ECO:0008006" key="8">
    <source>
        <dbReference type="Google" id="ProtNLM"/>
    </source>
</evidence>
<dbReference type="CDD" id="cd01428">
    <property type="entry name" value="ADK"/>
    <property type="match status" value="1"/>
</dbReference>
<dbReference type="PANTHER" id="PTHR23359">
    <property type="entry name" value="NUCLEOTIDE KINASE"/>
    <property type="match status" value="1"/>
</dbReference>
<dbReference type="InterPro" id="IPR027417">
    <property type="entry name" value="P-loop_NTPase"/>
</dbReference>
<evidence type="ECO:0000256" key="3">
    <source>
        <dbReference type="ARBA" id="ARBA00022777"/>
    </source>
</evidence>
<keyword evidence="3 4" id="KW-0418">Kinase</keyword>
<dbReference type="GO" id="GO:0019205">
    <property type="term" value="F:nucleobase-containing compound kinase activity"/>
    <property type="evidence" value="ECO:0007669"/>
    <property type="project" value="InterPro"/>
</dbReference>
<name>A0A834NJF9_VESVU</name>
<evidence type="ECO:0000256" key="4">
    <source>
        <dbReference type="RuleBase" id="RU003330"/>
    </source>
</evidence>
<evidence type="ECO:0000313" key="6">
    <source>
        <dbReference type="EMBL" id="KAF7411230.1"/>
    </source>
</evidence>
<dbReference type="AlphaFoldDB" id="A0A834NJF9"/>
<dbReference type="SUPFAM" id="SSF52540">
    <property type="entry name" value="P-loop containing nucleoside triphosphate hydrolases"/>
    <property type="match status" value="1"/>
</dbReference>
<proteinExistence type="inferred from homology"/>
<keyword evidence="2" id="KW-0547">Nucleotide-binding</keyword>
<sequence>MGMCFGKRKSPRNNRDNMNQLKENSGPIIFLVGAPGIGKRELGRRLSSKYGFIMISTGDLLNQEIQNGSERGQKFADMTKVGQSVPANDILPMVEEQLMNQPNAVGFLIVGFPRDRTQATLFNKEVKRPSLVLHLQVKNDVLSERVKNATAKNDKNSEKLSNEINSYMNTISSTIQPNKKVTKEIDVQNKNKDEIFKAAFEEIDKL</sequence>
<evidence type="ECO:0000256" key="5">
    <source>
        <dbReference type="SAM" id="MobiDB-lite"/>
    </source>
</evidence>
<gene>
    <name evidence="6" type="ORF">HZH66_000126</name>
</gene>
<protein>
    <recommendedName>
        <fullName evidence="8">Adenylate kinase</fullName>
    </recommendedName>
</protein>
<evidence type="ECO:0000313" key="7">
    <source>
        <dbReference type="Proteomes" id="UP000614350"/>
    </source>
</evidence>
<evidence type="ECO:0000256" key="2">
    <source>
        <dbReference type="ARBA" id="ARBA00022741"/>
    </source>
</evidence>
<dbReference type="PRINTS" id="PR00094">
    <property type="entry name" value="ADENYLTKNASE"/>
</dbReference>
<feature type="compositionally biased region" description="Basic residues" evidence="5">
    <location>
        <begin position="1"/>
        <end position="12"/>
    </location>
</feature>
<keyword evidence="7" id="KW-1185">Reference proteome</keyword>
<feature type="region of interest" description="Disordered" evidence="5">
    <location>
        <begin position="1"/>
        <end position="21"/>
    </location>
</feature>
<reference evidence="6" key="1">
    <citation type="journal article" date="2020" name="G3 (Bethesda)">
        <title>High-Quality Assemblies for Three Invasive Social Wasps from the &lt;i&gt;Vespula&lt;/i&gt; Genus.</title>
        <authorList>
            <person name="Harrop T.W.R."/>
            <person name="Guhlin J."/>
            <person name="McLaughlin G.M."/>
            <person name="Permina E."/>
            <person name="Stockwell P."/>
            <person name="Gilligan J."/>
            <person name="Le Lec M.F."/>
            <person name="Gruber M.A.M."/>
            <person name="Quinn O."/>
            <person name="Lovegrove M."/>
            <person name="Duncan E.J."/>
            <person name="Remnant E.J."/>
            <person name="Van Eeckhoven J."/>
            <person name="Graham B."/>
            <person name="Knapp R.A."/>
            <person name="Langford K.W."/>
            <person name="Kronenberg Z."/>
            <person name="Press M.O."/>
            <person name="Eacker S.M."/>
            <person name="Wilson-Rankin E.E."/>
            <person name="Purcell J."/>
            <person name="Lester P.J."/>
            <person name="Dearden P.K."/>
        </authorList>
    </citation>
    <scope>NUCLEOTIDE SEQUENCE</scope>
    <source>
        <strain evidence="6">Marl-1</strain>
    </source>
</reference>
<accession>A0A834NJF9</accession>
<dbReference type="EMBL" id="JACSEA010000001">
    <property type="protein sequence ID" value="KAF7411230.1"/>
    <property type="molecule type" value="Genomic_DNA"/>
</dbReference>